<dbReference type="Pfam" id="PF13191">
    <property type="entry name" value="AAA_16"/>
    <property type="match status" value="1"/>
</dbReference>
<dbReference type="InterPro" id="IPR005158">
    <property type="entry name" value="BTAD"/>
</dbReference>
<dbReference type="InterPro" id="IPR041664">
    <property type="entry name" value="AAA_16"/>
</dbReference>
<proteinExistence type="inferred from homology"/>
<dbReference type="PROSITE" id="PS51755">
    <property type="entry name" value="OMPR_PHOB"/>
    <property type="match status" value="1"/>
</dbReference>
<dbReference type="InterPro" id="IPR016032">
    <property type="entry name" value="Sig_transdc_resp-reg_C-effctor"/>
</dbReference>
<evidence type="ECO:0000313" key="9">
    <source>
        <dbReference type="EMBL" id="MFC3766539.1"/>
    </source>
</evidence>
<evidence type="ECO:0000256" key="2">
    <source>
        <dbReference type="ARBA" id="ARBA00022741"/>
    </source>
</evidence>
<dbReference type="SUPFAM" id="SSF46894">
    <property type="entry name" value="C-terminal effector domain of the bipartite response regulators"/>
    <property type="match status" value="2"/>
</dbReference>
<organism evidence="9 10">
    <name type="scientific">Tenggerimyces flavus</name>
    <dbReference type="NCBI Taxonomy" id="1708749"/>
    <lineage>
        <taxon>Bacteria</taxon>
        <taxon>Bacillati</taxon>
        <taxon>Actinomycetota</taxon>
        <taxon>Actinomycetes</taxon>
        <taxon>Propionibacteriales</taxon>
        <taxon>Nocardioidaceae</taxon>
        <taxon>Tenggerimyces</taxon>
    </lineage>
</organism>
<reference evidence="10" key="1">
    <citation type="journal article" date="2019" name="Int. J. Syst. Evol. Microbiol.">
        <title>The Global Catalogue of Microorganisms (GCM) 10K type strain sequencing project: providing services to taxonomists for standard genome sequencing and annotation.</title>
        <authorList>
            <consortium name="The Broad Institute Genomics Platform"/>
            <consortium name="The Broad Institute Genome Sequencing Center for Infectious Disease"/>
            <person name="Wu L."/>
            <person name="Ma J."/>
        </authorList>
    </citation>
    <scope>NUCLEOTIDE SEQUENCE [LARGE SCALE GENOMIC DNA]</scope>
    <source>
        <strain evidence="10">CGMCC 4.7241</strain>
    </source>
</reference>
<dbReference type="CDD" id="cd06170">
    <property type="entry name" value="LuxR_C_like"/>
    <property type="match status" value="1"/>
</dbReference>
<comment type="caution">
    <text evidence="9">The sequence shown here is derived from an EMBL/GenBank/DDBJ whole genome shotgun (WGS) entry which is preliminary data.</text>
</comment>
<dbReference type="Pfam" id="PF03704">
    <property type="entry name" value="BTAD"/>
    <property type="match status" value="1"/>
</dbReference>
<evidence type="ECO:0000259" key="7">
    <source>
        <dbReference type="PROSITE" id="PS50043"/>
    </source>
</evidence>
<dbReference type="Gene3D" id="1.10.10.10">
    <property type="entry name" value="Winged helix-like DNA-binding domain superfamily/Winged helix DNA-binding domain"/>
    <property type="match status" value="2"/>
</dbReference>
<evidence type="ECO:0000256" key="5">
    <source>
        <dbReference type="PROSITE-ProRule" id="PRU01091"/>
    </source>
</evidence>
<evidence type="ECO:0000259" key="8">
    <source>
        <dbReference type="PROSITE" id="PS51755"/>
    </source>
</evidence>
<dbReference type="SMART" id="SM00862">
    <property type="entry name" value="Trans_reg_C"/>
    <property type="match status" value="1"/>
</dbReference>
<dbReference type="Gene3D" id="1.25.40.10">
    <property type="entry name" value="Tetratricopeptide repeat domain"/>
    <property type="match status" value="2"/>
</dbReference>
<feature type="domain" description="OmpR/PhoB-type" evidence="8">
    <location>
        <begin position="1"/>
        <end position="98"/>
    </location>
</feature>
<dbReference type="Pfam" id="PF00196">
    <property type="entry name" value="GerE"/>
    <property type="match status" value="1"/>
</dbReference>
<feature type="DNA-binding region" description="OmpR/PhoB-type" evidence="5">
    <location>
        <begin position="1"/>
        <end position="98"/>
    </location>
</feature>
<comment type="similarity">
    <text evidence="1">Belongs to the AfsR/DnrI/RedD regulatory family.</text>
</comment>
<dbReference type="CDD" id="cd15831">
    <property type="entry name" value="BTAD"/>
    <property type="match status" value="1"/>
</dbReference>
<feature type="domain" description="HTH luxR-type" evidence="7">
    <location>
        <begin position="1162"/>
        <end position="1227"/>
    </location>
</feature>
<feature type="region of interest" description="Disordered" evidence="6">
    <location>
        <begin position="1148"/>
        <end position="1167"/>
    </location>
</feature>
<evidence type="ECO:0000256" key="6">
    <source>
        <dbReference type="SAM" id="MobiDB-lite"/>
    </source>
</evidence>
<dbReference type="SMART" id="SM01043">
    <property type="entry name" value="BTAD"/>
    <property type="match status" value="1"/>
</dbReference>
<evidence type="ECO:0000256" key="3">
    <source>
        <dbReference type="ARBA" id="ARBA00022840"/>
    </source>
</evidence>
<keyword evidence="2" id="KW-0547">Nucleotide-binding</keyword>
<dbReference type="PROSITE" id="PS50043">
    <property type="entry name" value="HTH_LUXR_2"/>
    <property type="match status" value="1"/>
</dbReference>
<accession>A0ABV7YR70</accession>
<dbReference type="SUPFAM" id="SSF48452">
    <property type="entry name" value="TPR-like"/>
    <property type="match status" value="2"/>
</dbReference>
<dbReference type="PANTHER" id="PTHR16305:SF35">
    <property type="entry name" value="TRANSCRIPTIONAL ACTIVATOR DOMAIN"/>
    <property type="match status" value="1"/>
</dbReference>
<dbReference type="SUPFAM" id="SSF52540">
    <property type="entry name" value="P-loop containing nucleoside triphosphate hydrolases"/>
    <property type="match status" value="1"/>
</dbReference>
<dbReference type="PROSITE" id="PS00622">
    <property type="entry name" value="HTH_LUXR_1"/>
    <property type="match status" value="1"/>
</dbReference>
<dbReference type="Pfam" id="PF00486">
    <property type="entry name" value="Trans_reg_C"/>
    <property type="match status" value="1"/>
</dbReference>
<dbReference type="PANTHER" id="PTHR16305">
    <property type="entry name" value="TESTICULAR SOLUBLE ADENYLYL CYCLASE"/>
    <property type="match status" value="1"/>
</dbReference>
<keyword evidence="10" id="KW-1185">Reference proteome</keyword>
<dbReference type="InterPro" id="IPR001867">
    <property type="entry name" value="OmpR/PhoB-type_DNA-bd"/>
</dbReference>
<evidence type="ECO:0000256" key="4">
    <source>
        <dbReference type="ARBA" id="ARBA00023125"/>
    </source>
</evidence>
<dbReference type="InterPro" id="IPR027417">
    <property type="entry name" value="P-loop_NTPase"/>
</dbReference>
<protein>
    <submittedName>
        <fullName evidence="9">BTAD domain-containing putative transcriptional regulator</fullName>
    </submittedName>
</protein>
<dbReference type="EMBL" id="JBHRZH010000056">
    <property type="protein sequence ID" value="MFC3766539.1"/>
    <property type="molecule type" value="Genomic_DNA"/>
</dbReference>
<sequence>MVALRVLGPFAADRVSVPLELGGARQRAVLARLVVARGQVVPVERLIDDIWNDEAPPGALATIQGYVSQLRRVLEPDRPPRTPANILVTASPGYVLRLAPEDVDAWHFEALLVEAGRLLPTEPASAQARLVEAINLWRGPAYAEFADVPWAHAEAARLEELRRVATERLAVAALALGQAAETVAELQAHVAEHPLREEGWRLLALALYRAGRQGDALATLRQARTVLADELGLDPGPALRQLESDILAQAERISQPRAARARATERSKQSDRVGLVGREDEVALLSDEVDQLNDSGGGFRVVEIVGEPGIGKSRLLAELRRLAESRDHLVLAGRAAEFQGMLPYAVFVDALDDQLAKLGADGVKQLGIDASQFAGVFPSLADASTTPSENLVEAERFRVHRAIRRLLEQLASNGSLVFVLDDLHWADHASVELVGYLLRHPPAAAVLLALAYRPRQLSATVAGSLNLAADDGLVRKVRLTPLSASDTARILGPEVTSERQQALHFASGGNPFYLDALARSSPSDGGHPMPAEIGEVPAAVQSALASELRTASPEARLAAQAAAVLGDPFDPELVAEVAGLAPANVLALIEELLGLDLVRPAEGSRRFQFRHPLVRHVTYQTLSEISRLAVHARAASALERRGAPFAARPHHVEYSAEAGDQEAIEVLTQAAAESMARAPATAAHWFDVALQLLPTEPATSARRIEISLNRAQALAVAGQLAASRDIVHEILAELPAAPSSARTRAVSLCVMAERMLGRHDEAAALLRRELSVLGKEDSVEAAALKLELTATAHFRGEYGGNLDSAMEAMAAARRHGDRALEATAAAVLANGQLMVGAVDEAGAWLDVATSLIDGMYDAEISPRLEALYWAAWAAVPLDRYSEGLRHVERAVALAQGGGQVYLLGYLYSMRSIVLRSLGSLDESLAAAETAVDAAMLSPSAELRALAFITRAWAALLYGDLAEALRAGEQAVAQPAGDRARAARTFALTVIRIAAGEDTSVDELLRAAGGPEASLFDRLTKPVFYEYITAVELARGGLESADGWASRAEAASHPRLPTRAGNALLARARVQLARGQAAAAAVRAIEAAERHSLAPSRYNMARSYLLAGQAWAASGDSGRASLNLRRAASLASDCGARLVLEEAERELGRVGSGSERSEPVVGGRADRSALTRRETEIAALAAHGASSREIAGRLDLSARTVETHLQRVYAKLGVTSRAGLAAVWSGRDLPPA</sequence>
<dbReference type="InterPro" id="IPR000792">
    <property type="entry name" value="Tscrpt_reg_LuxR_C"/>
</dbReference>
<gene>
    <name evidence="9" type="ORF">ACFOUW_37325</name>
</gene>
<evidence type="ECO:0000256" key="1">
    <source>
        <dbReference type="ARBA" id="ARBA00005820"/>
    </source>
</evidence>
<dbReference type="InterPro" id="IPR036388">
    <property type="entry name" value="WH-like_DNA-bd_sf"/>
</dbReference>
<keyword evidence="3" id="KW-0067">ATP-binding</keyword>
<dbReference type="PRINTS" id="PR00038">
    <property type="entry name" value="HTHLUXR"/>
</dbReference>
<keyword evidence="4 5" id="KW-0238">DNA-binding</keyword>
<dbReference type="SMART" id="SM00421">
    <property type="entry name" value="HTH_LUXR"/>
    <property type="match status" value="1"/>
</dbReference>
<dbReference type="RefSeq" id="WP_205118021.1">
    <property type="nucleotide sequence ID" value="NZ_JAFBCM010000001.1"/>
</dbReference>
<dbReference type="Proteomes" id="UP001595699">
    <property type="component" value="Unassembled WGS sequence"/>
</dbReference>
<name>A0ABV7YR70_9ACTN</name>
<evidence type="ECO:0000313" key="10">
    <source>
        <dbReference type="Proteomes" id="UP001595699"/>
    </source>
</evidence>
<dbReference type="InterPro" id="IPR011990">
    <property type="entry name" value="TPR-like_helical_dom_sf"/>
</dbReference>